<dbReference type="AlphaFoldDB" id="A0A914I795"/>
<evidence type="ECO:0000256" key="3">
    <source>
        <dbReference type="SAM" id="MobiDB-lite"/>
    </source>
</evidence>
<keyword evidence="5" id="KW-1185">Reference proteome</keyword>
<dbReference type="GO" id="GO:0030246">
    <property type="term" value="F:carbohydrate binding"/>
    <property type="evidence" value="ECO:0007669"/>
    <property type="project" value="UniProtKB-UniRule"/>
</dbReference>
<feature type="compositionally biased region" description="Basic and acidic residues" evidence="3">
    <location>
        <begin position="254"/>
        <end position="264"/>
    </location>
</feature>
<dbReference type="Gene3D" id="2.60.120.200">
    <property type="match status" value="1"/>
</dbReference>
<evidence type="ECO:0000313" key="5">
    <source>
        <dbReference type="Proteomes" id="UP000887572"/>
    </source>
</evidence>
<evidence type="ECO:0000256" key="2">
    <source>
        <dbReference type="RuleBase" id="RU102079"/>
    </source>
</evidence>
<protein>
    <recommendedName>
        <fullName evidence="2">Galectin</fullName>
    </recommendedName>
</protein>
<proteinExistence type="predicted"/>
<feature type="region of interest" description="Disordered" evidence="3">
    <location>
        <begin position="248"/>
        <end position="268"/>
    </location>
</feature>
<accession>A0A914I795</accession>
<dbReference type="SUPFAM" id="SSF49899">
    <property type="entry name" value="Concanavalin A-like lectins/glucanases"/>
    <property type="match status" value="1"/>
</dbReference>
<sequence length="359" mass="40909">MSFIHPDQKISHDNIHANFTKKLNTLLTIGDEIIIDAQINQTTKSFAILLLHEALEFDVKIGDVVLKLEFNFNHPQAPDDYNVQCKSFLHNLSKWTKFSDAIAHRLNKYGQKFTISIKCMAQHFAIKIDDVDFQLNCSYPKQRINEVAFPPWAVDHIRIEGNVTVHSLSVTHEQNSIVDPFKKQINGSGFLQNDDLISVKIPIKKWNDSFSVTINLYNEGLGWNPIIGKAILNVTLNAADAFYLSSYDDDDDEPQKPTKSETRKSQQKCPITTKLNTTELKELDFQIRVIDNVFHSDVTGFNVMFNNTHSCNYNYSVASWAVQYITIVYANVELGKPNITCVPEERCMGLISQTEIYVS</sequence>
<evidence type="ECO:0000256" key="1">
    <source>
        <dbReference type="ARBA" id="ARBA00022734"/>
    </source>
</evidence>
<dbReference type="InterPro" id="IPR013320">
    <property type="entry name" value="ConA-like_dom_sf"/>
</dbReference>
<reference evidence="6" key="1">
    <citation type="submission" date="2022-11" db="UniProtKB">
        <authorList>
            <consortium name="WormBaseParasite"/>
        </authorList>
    </citation>
    <scope>IDENTIFICATION</scope>
</reference>
<dbReference type="InterPro" id="IPR001079">
    <property type="entry name" value="Galectin_CRD"/>
</dbReference>
<organism evidence="5 6">
    <name type="scientific">Globodera rostochiensis</name>
    <name type="common">Golden nematode worm</name>
    <name type="synonym">Heterodera rostochiensis</name>
    <dbReference type="NCBI Taxonomy" id="31243"/>
    <lineage>
        <taxon>Eukaryota</taxon>
        <taxon>Metazoa</taxon>
        <taxon>Ecdysozoa</taxon>
        <taxon>Nematoda</taxon>
        <taxon>Chromadorea</taxon>
        <taxon>Rhabditida</taxon>
        <taxon>Tylenchina</taxon>
        <taxon>Tylenchomorpha</taxon>
        <taxon>Tylenchoidea</taxon>
        <taxon>Heteroderidae</taxon>
        <taxon>Heteroderinae</taxon>
        <taxon>Globodera</taxon>
    </lineage>
</organism>
<dbReference type="Proteomes" id="UP000887572">
    <property type="component" value="Unplaced"/>
</dbReference>
<keyword evidence="1 2" id="KW-0430">Lectin</keyword>
<dbReference type="WBParaSite" id="Gr19_v10_g7953.t1">
    <property type="protein sequence ID" value="Gr19_v10_g7953.t1"/>
    <property type="gene ID" value="Gr19_v10_g7953"/>
</dbReference>
<dbReference type="Pfam" id="PF00337">
    <property type="entry name" value="Gal-bind_lectin"/>
    <property type="match status" value="1"/>
</dbReference>
<feature type="domain" description="Galectin" evidence="4">
    <location>
        <begin position="19"/>
        <end position="171"/>
    </location>
</feature>
<evidence type="ECO:0000313" key="6">
    <source>
        <dbReference type="WBParaSite" id="Gr19_v10_g7953.t1"/>
    </source>
</evidence>
<evidence type="ECO:0000259" key="4">
    <source>
        <dbReference type="PROSITE" id="PS51304"/>
    </source>
</evidence>
<name>A0A914I795_GLORO</name>
<dbReference type="PROSITE" id="PS51304">
    <property type="entry name" value="GALECTIN"/>
    <property type="match status" value="1"/>
</dbReference>